<name>A0A2G8L5H9_STIJA</name>
<accession>A0A2G8L5H9</accession>
<organism evidence="1 2">
    <name type="scientific">Stichopus japonicus</name>
    <name type="common">Sea cucumber</name>
    <dbReference type="NCBI Taxonomy" id="307972"/>
    <lineage>
        <taxon>Eukaryota</taxon>
        <taxon>Metazoa</taxon>
        <taxon>Echinodermata</taxon>
        <taxon>Eleutherozoa</taxon>
        <taxon>Echinozoa</taxon>
        <taxon>Holothuroidea</taxon>
        <taxon>Aspidochirotacea</taxon>
        <taxon>Aspidochirotida</taxon>
        <taxon>Stichopodidae</taxon>
        <taxon>Apostichopus</taxon>
    </lineage>
</organism>
<dbReference type="OrthoDB" id="10059413at2759"/>
<protein>
    <submittedName>
        <fullName evidence="1">Uncharacterized protein</fullName>
    </submittedName>
</protein>
<keyword evidence="2" id="KW-1185">Reference proteome</keyword>
<dbReference type="EMBL" id="MRZV01000213">
    <property type="protein sequence ID" value="PIK55517.1"/>
    <property type="molecule type" value="Genomic_DNA"/>
</dbReference>
<reference evidence="1 2" key="1">
    <citation type="journal article" date="2017" name="PLoS Biol.">
        <title>The sea cucumber genome provides insights into morphological evolution and visceral regeneration.</title>
        <authorList>
            <person name="Zhang X."/>
            <person name="Sun L."/>
            <person name="Yuan J."/>
            <person name="Sun Y."/>
            <person name="Gao Y."/>
            <person name="Zhang L."/>
            <person name="Li S."/>
            <person name="Dai H."/>
            <person name="Hamel J.F."/>
            <person name="Liu C."/>
            <person name="Yu Y."/>
            <person name="Liu S."/>
            <person name="Lin W."/>
            <person name="Guo K."/>
            <person name="Jin S."/>
            <person name="Xu P."/>
            <person name="Storey K.B."/>
            <person name="Huan P."/>
            <person name="Zhang T."/>
            <person name="Zhou Y."/>
            <person name="Zhang J."/>
            <person name="Lin C."/>
            <person name="Li X."/>
            <person name="Xing L."/>
            <person name="Huo D."/>
            <person name="Sun M."/>
            <person name="Wang L."/>
            <person name="Mercier A."/>
            <person name="Li F."/>
            <person name="Yang H."/>
            <person name="Xiang J."/>
        </authorList>
    </citation>
    <scope>NUCLEOTIDE SEQUENCE [LARGE SCALE GENOMIC DNA]</scope>
    <source>
        <strain evidence="1">Shaxun</strain>
        <tissue evidence="1">Muscle</tissue>
    </source>
</reference>
<dbReference type="Proteomes" id="UP000230750">
    <property type="component" value="Unassembled WGS sequence"/>
</dbReference>
<dbReference type="Gene3D" id="3.30.70.1820">
    <property type="entry name" value="L1 transposable element, RRM domain"/>
    <property type="match status" value="1"/>
</dbReference>
<proteinExistence type="predicted"/>
<evidence type="ECO:0000313" key="1">
    <source>
        <dbReference type="EMBL" id="PIK55517.1"/>
    </source>
</evidence>
<sequence length="203" mass="23296">MKKIKITGNMLSIVSMQLQNAHLENDRAQWPNFESELGKALEFQVKRLDSLEIKMAAKIKECEELNHRVTHLAKALNNTSSDTNKMERMPRRNDFRVVGVPQYEGEDCEAIVKSTVTPLLPDAPNISIERCHRDGRGQGDRAPHILVRCHSFKDKVFVMTNRRTALVGQTFFIVDDDDLTKIDLTEKKKWSTQVKNLYDQGTK</sequence>
<comment type="caution">
    <text evidence="1">The sequence shown here is derived from an EMBL/GenBank/DDBJ whole genome shotgun (WGS) entry which is preliminary data.</text>
</comment>
<dbReference type="AlphaFoldDB" id="A0A2G8L5H9"/>
<evidence type="ECO:0000313" key="2">
    <source>
        <dbReference type="Proteomes" id="UP000230750"/>
    </source>
</evidence>
<gene>
    <name evidence="1" type="ORF">BSL78_07599</name>
</gene>